<evidence type="ECO:0008006" key="3">
    <source>
        <dbReference type="Google" id="ProtNLM"/>
    </source>
</evidence>
<dbReference type="Proteomes" id="UP000326961">
    <property type="component" value="Chromosome"/>
</dbReference>
<evidence type="ECO:0000313" key="1">
    <source>
        <dbReference type="EMBL" id="QEZ67639.1"/>
    </source>
</evidence>
<name>A0A5P3X9R1_PARBF</name>
<dbReference type="RefSeq" id="WP_150885400.1">
    <property type="nucleotide sequence ID" value="NZ_CP032452.1"/>
</dbReference>
<proteinExistence type="predicted"/>
<organism evidence="1 2">
    <name type="scientific">Paraclostridium bifermentans</name>
    <name type="common">Clostridium bifermentans</name>
    <dbReference type="NCBI Taxonomy" id="1490"/>
    <lineage>
        <taxon>Bacteria</taxon>
        <taxon>Bacillati</taxon>
        <taxon>Bacillota</taxon>
        <taxon>Clostridia</taxon>
        <taxon>Peptostreptococcales</taxon>
        <taxon>Peptostreptococcaceae</taxon>
        <taxon>Paraclostridium</taxon>
    </lineage>
</organism>
<dbReference type="AlphaFoldDB" id="A0A5P3X9R1"/>
<protein>
    <recommendedName>
        <fullName evidence="3">Lipoprotein</fullName>
    </recommendedName>
</protein>
<evidence type="ECO:0000313" key="2">
    <source>
        <dbReference type="Proteomes" id="UP000326961"/>
    </source>
</evidence>
<accession>A0A5P3X9R1</accession>
<reference evidence="1 2" key="1">
    <citation type="submission" date="2018-09" db="EMBL/GenBank/DDBJ databases">
        <title>A clostridial neurotoxin that targets Anopheles mosquitoes.</title>
        <authorList>
            <person name="Contreras E."/>
            <person name="Masuyer G."/>
            <person name="Qureshi N."/>
            <person name="Chawla S."/>
            <person name="Lim H.L."/>
            <person name="Chen J."/>
            <person name="Stenmark P."/>
            <person name="Gill S."/>
        </authorList>
    </citation>
    <scope>NUCLEOTIDE SEQUENCE [LARGE SCALE GENOMIC DNA]</scope>
    <source>
        <strain evidence="1 2">Cbm</strain>
    </source>
</reference>
<gene>
    <name evidence="1" type="ORF">D4A35_01350</name>
</gene>
<sequence>MKKQIIFILLIISSFTITGCTYTKIPGNTDESIKQYLIGSKLINSPDKEDISIVDNTYIQNSKIVGFLNKYNNGVVICEKNKKGNYILSDVKCSAKKKETLGVEDFLVNYNTYNGASKSNNAFVLISDGSKVSHVEITINDTYKCKESFKLDRPSMIVVSNDLLSRKSSYVNCKYFDKNNNEISQDV</sequence>
<dbReference type="PROSITE" id="PS51257">
    <property type="entry name" value="PROKAR_LIPOPROTEIN"/>
    <property type="match status" value="1"/>
</dbReference>
<dbReference type="EMBL" id="CP032452">
    <property type="protein sequence ID" value="QEZ67639.1"/>
    <property type="molecule type" value="Genomic_DNA"/>
</dbReference>